<protein>
    <recommendedName>
        <fullName evidence="4">Transglycosylase SLT domain-containing protein</fullName>
    </recommendedName>
</protein>
<evidence type="ECO:0008006" key="4">
    <source>
        <dbReference type="Google" id="ProtNLM"/>
    </source>
</evidence>
<organism evidence="2 3">
    <name type="scientific">Nocardioides scoriae</name>
    <dbReference type="NCBI Taxonomy" id="642780"/>
    <lineage>
        <taxon>Bacteria</taxon>
        <taxon>Bacillati</taxon>
        <taxon>Actinomycetota</taxon>
        <taxon>Actinomycetes</taxon>
        <taxon>Propionibacteriales</taxon>
        <taxon>Nocardioidaceae</taxon>
        <taxon>Nocardioides</taxon>
    </lineage>
</organism>
<dbReference type="STRING" id="642780.SAMN04488570_2014"/>
<accession>A0A1H1SQD0</accession>
<dbReference type="AlphaFoldDB" id="A0A1H1SQD0"/>
<evidence type="ECO:0000313" key="2">
    <source>
        <dbReference type="EMBL" id="SDS49926.1"/>
    </source>
</evidence>
<feature type="region of interest" description="Disordered" evidence="1">
    <location>
        <begin position="1"/>
        <end position="23"/>
    </location>
</feature>
<reference evidence="3" key="1">
    <citation type="submission" date="2016-10" db="EMBL/GenBank/DDBJ databases">
        <authorList>
            <person name="Varghese N."/>
            <person name="Submissions S."/>
        </authorList>
    </citation>
    <scope>NUCLEOTIDE SEQUENCE [LARGE SCALE GENOMIC DNA]</scope>
    <source>
        <strain evidence="3">DSM 22127</strain>
    </source>
</reference>
<dbReference type="SUPFAM" id="SSF53955">
    <property type="entry name" value="Lysozyme-like"/>
    <property type="match status" value="1"/>
</dbReference>
<dbReference type="EMBL" id="LT629757">
    <property type="protein sequence ID" value="SDS49926.1"/>
    <property type="molecule type" value="Genomic_DNA"/>
</dbReference>
<name>A0A1H1SQD0_9ACTN</name>
<evidence type="ECO:0000313" key="3">
    <source>
        <dbReference type="Proteomes" id="UP000198859"/>
    </source>
</evidence>
<sequence length="217" mass="22195">MSSHHHAKHRTLPVPGSRRRGARRAAGLTAVALGATGLVVAAGVLTGGGAAGPLDGSGVALSAAAPTPSPLSDTELAERTDRASRSEGDRTAVLDRGKARTLASDAGRAATKSQDLADADPKTLARALMPQFGMSASEFGCLDSLWSGESGWRVDADNPSSSAYGIPQALPGSKMASAGADWATNPATQIKWGLGYIRDRYGSACGAESFKQGNGWY</sequence>
<proteinExistence type="predicted"/>
<evidence type="ECO:0000256" key="1">
    <source>
        <dbReference type="SAM" id="MobiDB-lite"/>
    </source>
</evidence>
<feature type="compositionally biased region" description="Basic and acidic residues" evidence="1">
    <location>
        <begin position="76"/>
        <end position="98"/>
    </location>
</feature>
<feature type="compositionally biased region" description="Low complexity" evidence="1">
    <location>
        <begin position="61"/>
        <end position="72"/>
    </location>
</feature>
<feature type="region of interest" description="Disordered" evidence="1">
    <location>
        <begin position="61"/>
        <end position="117"/>
    </location>
</feature>
<dbReference type="InterPro" id="IPR023346">
    <property type="entry name" value="Lysozyme-like_dom_sf"/>
</dbReference>
<gene>
    <name evidence="2" type="ORF">SAMN04488570_2014</name>
</gene>
<dbReference type="Proteomes" id="UP000198859">
    <property type="component" value="Chromosome I"/>
</dbReference>
<keyword evidence="3" id="KW-1185">Reference proteome</keyword>